<keyword evidence="3" id="KW-0812">Transmembrane</keyword>
<dbReference type="SUPFAM" id="SSF51735">
    <property type="entry name" value="NAD(P)-binding Rossmann-fold domains"/>
    <property type="match status" value="1"/>
</dbReference>
<dbReference type="InterPro" id="IPR002347">
    <property type="entry name" value="SDR_fam"/>
</dbReference>
<protein>
    <submittedName>
        <fullName evidence="4">SDR family oxidoreductase</fullName>
    </submittedName>
</protein>
<proteinExistence type="inferred from homology"/>
<organism evidence="4 5">
    <name type="scientific">Allosphingosinicella ginsenosidimutans</name>
    <dbReference type="NCBI Taxonomy" id="1176539"/>
    <lineage>
        <taxon>Bacteria</taxon>
        <taxon>Pseudomonadati</taxon>
        <taxon>Pseudomonadota</taxon>
        <taxon>Alphaproteobacteria</taxon>
        <taxon>Sphingomonadales</taxon>
        <taxon>Sphingomonadaceae</taxon>
        <taxon>Allosphingosinicella</taxon>
    </lineage>
</organism>
<keyword evidence="2" id="KW-0560">Oxidoreductase</keyword>
<dbReference type="EMBL" id="VOQQ01000001">
    <property type="protein sequence ID" value="TXC64035.1"/>
    <property type="molecule type" value="Genomic_DNA"/>
</dbReference>
<evidence type="ECO:0000313" key="4">
    <source>
        <dbReference type="EMBL" id="TXC64035.1"/>
    </source>
</evidence>
<sequence length="253" mass="26440">MDLKLTGKKAILAGASKGIGRHTAEQFAAEGVDIAFCARDQASIDETITSLRRHGHAVHGASVDLADPTAYRDWVNEAAAALGGCDIFISFASAGGPPASEESWRNAFELDVMGTWRGIDAALPHLEKSDAAAIVVVATNVAIEPSFGPQPYAAMKAAITHHAGALAQKLAPQGIRVNTVSPGPIFIEGGAWDKIRQGRREFYDATVAKVPAGRLGNPQEVAAAIAFLASPVAGFVSGTNLVIDGAMTRRVQF</sequence>
<dbReference type="Proteomes" id="UP000321249">
    <property type="component" value="Unassembled WGS sequence"/>
</dbReference>
<dbReference type="PRINTS" id="PR00081">
    <property type="entry name" value="GDHRDH"/>
</dbReference>
<dbReference type="OrthoDB" id="9793325at2"/>
<evidence type="ECO:0000256" key="1">
    <source>
        <dbReference type="ARBA" id="ARBA00006484"/>
    </source>
</evidence>
<dbReference type="Pfam" id="PF13561">
    <property type="entry name" value="adh_short_C2"/>
    <property type="match status" value="1"/>
</dbReference>
<feature type="transmembrane region" description="Helical" evidence="3">
    <location>
        <begin position="221"/>
        <end position="243"/>
    </location>
</feature>
<dbReference type="RefSeq" id="WP_147043441.1">
    <property type="nucleotide sequence ID" value="NZ_BAABIR010000001.1"/>
</dbReference>
<dbReference type="Gene3D" id="3.40.50.720">
    <property type="entry name" value="NAD(P)-binding Rossmann-like Domain"/>
    <property type="match status" value="1"/>
</dbReference>
<comment type="caution">
    <text evidence="4">The sequence shown here is derived from an EMBL/GenBank/DDBJ whole genome shotgun (WGS) entry which is preliminary data.</text>
</comment>
<name>A0A5C6TVZ3_9SPHN</name>
<reference evidence="4 5" key="1">
    <citation type="journal article" date="2015" name="J. Microbiol.">
        <title>Sphingosinicella ginsenosidimutans sp. nov., with ginsenoside converting activity.</title>
        <authorList>
            <person name="Kim J.K."/>
            <person name="Kang M.S."/>
            <person name="Park S.C."/>
            <person name="Kim K.M."/>
            <person name="Choi K."/>
            <person name="Yoon M.H."/>
            <person name="Im W.T."/>
        </authorList>
    </citation>
    <scope>NUCLEOTIDE SEQUENCE [LARGE SCALE GENOMIC DNA]</scope>
    <source>
        <strain evidence="4 5">BS-11</strain>
    </source>
</reference>
<evidence type="ECO:0000256" key="3">
    <source>
        <dbReference type="SAM" id="Phobius"/>
    </source>
</evidence>
<keyword evidence="5" id="KW-1185">Reference proteome</keyword>
<evidence type="ECO:0000256" key="2">
    <source>
        <dbReference type="ARBA" id="ARBA00023002"/>
    </source>
</evidence>
<comment type="similarity">
    <text evidence="1">Belongs to the short-chain dehydrogenases/reductases (SDR) family.</text>
</comment>
<accession>A0A5C6TVZ3</accession>
<evidence type="ECO:0000313" key="5">
    <source>
        <dbReference type="Proteomes" id="UP000321249"/>
    </source>
</evidence>
<dbReference type="GO" id="GO:0016491">
    <property type="term" value="F:oxidoreductase activity"/>
    <property type="evidence" value="ECO:0007669"/>
    <property type="project" value="UniProtKB-KW"/>
</dbReference>
<gene>
    <name evidence="4" type="ORF">FRZ32_10410</name>
</gene>
<dbReference type="PANTHER" id="PTHR43943">
    <property type="entry name" value="DEHYDROGENASE/REDUCTASE (SDR FAMILY) MEMBER 4"/>
    <property type="match status" value="1"/>
</dbReference>
<dbReference type="AlphaFoldDB" id="A0A5C6TVZ3"/>
<dbReference type="FunFam" id="3.40.50.720:FF:000084">
    <property type="entry name" value="Short-chain dehydrogenase reductase"/>
    <property type="match status" value="1"/>
</dbReference>
<keyword evidence="3" id="KW-1133">Transmembrane helix</keyword>
<keyword evidence="3" id="KW-0472">Membrane</keyword>
<dbReference type="PANTHER" id="PTHR43943:SF17">
    <property type="entry name" value="3-PHENYLPROPIONATE-DIHYDRODIOL_CINNAMIC ACID-DIHYDRODIOL DEHYDROGENASE"/>
    <property type="match status" value="1"/>
</dbReference>
<dbReference type="InterPro" id="IPR036291">
    <property type="entry name" value="NAD(P)-bd_dom_sf"/>
</dbReference>